<evidence type="ECO:0000259" key="3">
    <source>
        <dbReference type="Pfam" id="PF09294"/>
    </source>
</evidence>
<name>A0A673BFI0_9TELE</name>
<sequence>MTPPAQLQTLMVVVVLMEVPNHVGLLRLPPPLRVSMKSINMRHTLTWRPLQAACNTTVLYSVQYQGEFELQILNGHWVDAPECRQIPDTRCDLTFDLGSDSDYNVRVQAQCGQDLSTWTQLDRTFNRRHTVLTAPEMAVAVVGGTLQVSFSSPPLMASIRVTVWRKGHEQRADVYIIPAEQTELSVTALEEGVVYCIRAQTVVDSDLQSSSSDAYCQSIPGAEGLWKKPTTVAFTVICTAGFLFAVFWSIIHCPPGTFLKLFHKEPLPLSLRSDWEAQTPMTHQGEELCEQIHVVPIVDP</sequence>
<keyword evidence="1" id="KW-0812">Transmembrane</keyword>
<accession>A0A673BFI0</accession>
<dbReference type="Proteomes" id="UP000472271">
    <property type="component" value="Chromosome 17"/>
</dbReference>
<dbReference type="FunCoup" id="A0A673BFI0">
    <property type="interactions" value="553"/>
</dbReference>
<evidence type="ECO:0000313" key="4">
    <source>
        <dbReference type="Ensembl" id="ENSSORP00005039362.1"/>
    </source>
</evidence>
<dbReference type="InterPro" id="IPR003961">
    <property type="entry name" value="FN3_dom"/>
</dbReference>
<proteinExistence type="predicted"/>
<dbReference type="InterPro" id="IPR050650">
    <property type="entry name" value="Type-II_Cytokine-TF_Rcpt"/>
</dbReference>
<organism evidence="4 5">
    <name type="scientific">Sphaeramia orbicularis</name>
    <name type="common">orbiculate cardinalfish</name>
    <dbReference type="NCBI Taxonomy" id="375764"/>
    <lineage>
        <taxon>Eukaryota</taxon>
        <taxon>Metazoa</taxon>
        <taxon>Chordata</taxon>
        <taxon>Craniata</taxon>
        <taxon>Vertebrata</taxon>
        <taxon>Euteleostomi</taxon>
        <taxon>Actinopterygii</taxon>
        <taxon>Neopterygii</taxon>
        <taxon>Teleostei</taxon>
        <taxon>Neoteleostei</taxon>
        <taxon>Acanthomorphata</taxon>
        <taxon>Gobiaria</taxon>
        <taxon>Kurtiformes</taxon>
        <taxon>Apogonoidei</taxon>
        <taxon>Apogonidae</taxon>
        <taxon>Apogoninae</taxon>
        <taxon>Sphaeramia</taxon>
    </lineage>
</organism>
<gene>
    <name evidence="4" type="primary">LOC115437522</name>
</gene>
<dbReference type="Ensembl" id="ENSSORT00005040371.1">
    <property type="protein sequence ID" value="ENSSORP00005039362.1"/>
    <property type="gene ID" value="ENSSORG00005018372.1"/>
</dbReference>
<keyword evidence="1" id="KW-0472">Membrane</keyword>
<dbReference type="InterPro" id="IPR036116">
    <property type="entry name" value="FN3_sf"/>
</dbReference>
<dbReference type="Pfam" id="PF01108">
    <property type="entry name" value="Tissue_fac"/>
    <property type="match status" value="1"/>
</dbReference>
<reference evidence="4" key="1">
    <citation type="submission" date="2019-06" db="EMBL/GenBank/DDBJ databases">
        <authorList>
            <consortium name="Wellcome Sanger Institute Data Sharing"/>
        </authorList>
    </citation>
    <scope>NUCLEOTIDE SEQUENCE [LARGE SCALE GENOMIC DNA]</scope>
</reference>
<feature type="domain" description="Fibronectin type-III" evidence="2">
    <location>
        <begin position="9"/>
        <end position="118"/>
    </location>
</feature>
<dbReference type="InParanoid" id="A0A673BFI0"/>
<dbReference type="PANTHER" id="PTHR20859">
    <property type="entry name" value="INTERFERON/INTERLEUKIN RECEPTOR"/>
    <property type="match status" value="1"/>
</dbReference>
<dbReference type="RefSeq" id="XP_030016610.1">
    <property type="nucleotide sequence ID" value="XM_030160750.1"/>
</dbReference>
<dbReference type="Gene3D" id="2.60.40.10">
    <property type="entry name" value="Immunoglobulins"/>
    <property type="match status" value="2"/>
</dbReference>
<dbReference type="GO" id="GO:0042015">
    <property type="term" value="F:interleukin-20 binding"/>
    <property type="evidence" value="ECO:0007669"/>
    <property type="project" value="TreeGrafter"/>
</dbReference>
<reference evidence="4" key="2">
    <citation type="submission" date="2025-08" db="UniProtKB">
        <authorList>
            <consortium name="Ensembl"/>
        </authorList>
    </citation>
    <scope>IDENTIFICATION</scope>
</reference>
<dbReference type="AlphaFoldDB" id="A0A673BFI0"/>
<feature type="domain" description="Interferon/interleukin receptor" evidence="3">
    <location>
        <begin position="130"/>
        <end position="219"/>
    </location>
</feature>
<feature type="transmembrane region" description="Helical" evidence="1">
    <location>
        <begin position="232"/>
        <end position="251"/>
    </location>
</feature>
<dbReference type="InterPro" id="IPR015373">
    <property type="entry name" value="Interferon/interleukin_rcp_dom"/>
</dbReference>
<dbReference type="GO" id="GO:0005886">
    <property type="term" value="C:plasma membrane"/>
    <property type="evidence" value="ECO:0007669"/>
    <property type="project" value="TreeGrafter"/>
</dbReference>
<dbReference type="Pfam" id="PF09294">
    <property type="entry name" value="Interfer-bind"/>
    <property type="match status" value="1"/>
</dbReference>
<dbReference type="InterPro" id="IPR013783">
    <property type="entry name" value="Ig-like_fold"/>
</dbReference>
<dbReference type="GeneID" id="115437522"/>
<dbReference type="CDD" id="cd00063">
    <property type="entry name" value="FN3"/>
    <property type="match status" value="1"/>
</dbReference>
<keyword evidence="1" id="KW-1133">Transmembrane helix</keyword>
<reference evidence="4" key="3">
    <citation type="submission" date="2025-09" db="UniProtKB">
        <authorList>
            <consortium name="Ensembl"/>
        </authorList>
    </citation>
    <scope>IDENTIFICATION</scope>
</reference>
<evidence type="ECO:0000313" key="5">
    <source>
        <dbReference type="Proteomes" id="UP000472271"/>
    </source>
</evidence>
<evidence type="ECO:0000256" key="1">
    <source>
        <dbReference type="SAM" id="Phobius"/>
    </source>
</evidence>
<keyword evidence="5" id="KW-1185">Reference proteome</keyword>
<evidence type="ECO:0000259" key="2">
    <source>
        <dbReference type="Pfam" id="PF01108"/>
    </source>
</evidence>
<dbReference type="SUPFAM" id="SSF49265">
    <property type="entry name" value="Fibronectin type III"/>
    <property type="match status" value="2"/>
</dbReference>
<dbReference type="GO" id="GO:0004896">
    <property type="term" value="F:cytokine receptor activity"/>
    <property type="evidence" value="ECO:0007669"/>
    <property type="project" value="TreeGrafter"/>
</dbReference>
<dbReference type="PANTHER" id="PTHR20859:SF48">
    <property type="entry name" value="INTERLEUKIN-20 RECEPTOR SUBUNIT BETA"/>
    <property type="match status" value="1"/>
</dbReference>
<protein>
    <submittedName>
        <fullName evidence="4">Interleukin-20 receptor subunit beta-like</fullName>
    </submittedName>
</protein>